<dbReference type="Pfam" id="PF02367">
    <property type="entry name" value="TsaE"/>
    <property type="match status" value="1"/>
</dbReference>
<evidence type="ECO:0000256" key="1">
    <source>
        <dbReference type="ARBA" id="ARBA00004496"/>
    </source>
</evidence>
<reference evidence="12" key="1">
    <citation type="journal article" date="2023" name="Commun. Biol.">
        <title>Genome analysis of Parmales, the sister group of diatoms, reveals the evolutionary specialization of diatoms from phago-mixotrophs to photoautotrophs.</title>
        <authorList>
            <person name="Ban H."/>
            <person name="Sato S."/>
            <person name="Yoshikawa S."/>
            <person name="Yamada K."/>
            <person name="Nakamura Y."/>
            <person name="Ichinomiya M."/>
            <person name="Sato N."/>
            <person name="Blanc-Mathieu R."/>
            <person name="Endo H."/>
            <person name="Kuwata A."/>
            <person name="Ogata H."/>
        </authorList>
    </citation>
    <scope>NUCLEOTIDE SEQUENCE [LARGE SCALE GENOMIC DNA]</scope>
</reference>
<organism evidence="11 12">
    <name type="scientific">Triparma laevis f. inornata</name>
    <dbReference type="NCBI Taxonomy" id="1714386"/>
    <lineage>
        <taxon>Eukaryota</taxon>
        <taxon>Sar</taxon>
        <taxon>Stramenopiles</taxon>
        <taxon>Ochrophyta</taxon>
        <taxon>Bolidophyceae</taxon>
        <taxon>Parmales</taxon>
        <taxon>Triparmaceae</taxon>
        <taxon>Triparma</taxon>
    </lineage>
</organism>
<proteinExistence type="inferred from homology"/>
<evidence type="ECO:0000256" key="9">
    <source>
        <dbReference type="ARBA" id="ARBA00022842"/>
    </source>
</evidence>
<evidence type="ECO:0000256" key="6">
    <source>
        <dbReference type="ARBA" id="ARBA00022723"/>
    </source>
</evidence>
<comment type="subcellular location">
    <subcellularLocation>
        <location evidence="1">Cytoplasm</location>
    </subcellularLocation>
</comment>
<evidence type="ECO:0000313" key="12">
    <source>
        <dbReference type="Proteomes" id="UP001162640"/>
    </source>
</evidence>
<evidence type="ECO:0000256" key="7">
    <source>
        <dbReference type="ARBA" id="ARBA00022741"/>
    </source>
</evidence>
<dbReference type="GO" id="GO:0005524">
    <property type="term" value="F:ATP binding"/>
    <property type="evidence" value="ECO:0007669"/>
    <property type="project" value="UniProtKB-KW"/>
</dbReference>
<comment type="similarity">
    <text evidence="2">Belongs to the TsaE family.</text>
</comment>
<name>A0A9W7A8I0_9STRA</name>
<evidence type="ECO:0000256" key="3">
    <source>
        <dbReference type="ARBA" id="ARBA00019010"/>
    </source>
</evidence>
<dbReference type="GO" id="GO:0005737">
    <property type="term" value="C:cytoplasm"/>
    <property type="evidence" value="ECO:0007669"/>
    <property type="project" value="UniProtKB-SubCell"/>
</dbReference>
<dbReference type="PANTHER" id="PTHR33540:SF2">
    <property type="entry name" value="TRNA THREONYLCARBAMOYLADENOSINE BIOSYNTHESIS PROTEIN TSAE"/>
    <property type="match status" value="1"/>
</dbReference>
<dbReference type="PANTHER" id="PTHR33540">
    <property type="entry name" value="TRNA THREONYLCARBAMOYLADENOSINE BIOSYNTHESIS PROTEIN TSAE"/>
    <property type="match status" value="1"/>
</dbReference>
<keyword evidence="9" id="KW-0460">Magnesium</keyword>
<keyword evidence="8" id="KW-0067">ATP-binding</keyword>
<keyword evidence="6" id="KW-0479">Metal-binding</keyword>
<comment type="caution">
    <text evidence="11">The sequence shown here is derived from an EMBL/GenBank/DDBJ whole genome shotgun (WGS) entry which is preliminary data.</text>
</comment>
<dbReference type="Gene3D" id="3.40.50.300">
    <property type="entry name" value="P-loop containing nucleotide triphosphate hydrolases"/>
    <property type="match status" value="1"/>
</dbReference>
<sequence>MRGLVAILVATMVFQAGFLAGAFRWVGSRAWFAGKVPPTLNINTIVLRASTSSSSSSAIVPTSQEMKEVGRTLGRNLRETPAVVFLRGDVGAGKTTLSRGIVEGWGGGSEVNSPSYLIDLTYNNDAGDVLHHVDLYRLKGDEDLTSILGEEVFRDGAVWLVEWPERLEEGTGMNVKVDGLDLVEVEIGIVEEEDGGGGVGSGGALIDFSDLDMDGEKTRHVKVMGKSKERLNEIIKDVAIF</sequence>
<dbReference type="EMBL" id="BLQM01000135">
    <property type="protein sequence ID" value="GMH67926.1"/>
    <property type="molecule type" value="Genomic_DNA"/>
</dbReference>
<dbReference type="NCBIfam" id="TIGR00150">
    <property type="entry name" value="T6A_YjeE"/>
    <property type="match status" value="1"/>
</dbReference>
<dbReference type="InterPro" id="IPR003442">
    <property type="entry name" value="T6A_TsaE"/>
</dbReference>
<keyword evidence="4" id="KW-0963">Cytoplasm</keyword>
<dbReference type="GO" id="GO:0002949">
    <property type="term" value="P:tRNA threonylcarbamoyladenosine modification"/>
    <property type="evidence" value="ECO:0007669"/>
    <property type="project" value="InterPro"/>
</dbReference>
<keyword evidence="5" id="KW-0819">tRNA processing</keyword>
<dbReference type="GO" id="GO:0046872">
    <property type="term" value="F:metal ion binding"/>
    <property type="evidence" value="ECO:0007669"/>
    <property type="project" value="UniProtKB-KW"/>
</dbReference>
<evidence type="ECO:0000256" key="2">
    <source>
        <dbReference type="ARBA" id="ARBA00007599"/>
    </source>
</evidence>
<evidence type="ECO:0000256" key="10">
    <source>
        <dbReference type="ARBA" id="ARBA00032441"/>
    </source>
</evidence>
<gene>
    <name evidence="11" type="ORF">TL16_g04800</name>
</gene>
<dbReference type="AlphaFoldDB" id="A0A9W7A8I0"/>
<dbReference type="Proteomes" id="UP001162640">
    <property type="component" value="Unassembled WGS sequence"/>
</dbReference>
<evidence type="ECO:0000256" key="4">
    <source>
        <dbReference type="ARBA" id="ARBA00022490"/>
    </source>
</evidence>
<keyword evidence="7" id="KW-0547">Nucleotide-binding</keyword>
<protein>
    <recommendedName>
        <fullName evidence="3">tRNA threonylcarbamoyladenosine biosynthesis protein TsaE</fullName>
    </recommendedName>
    <alternativeName>
        <fullName evidence="10">t(6)A37 threonylcarbamoyladenosine biosynthesis protein TsaE</fullName>
    </alternativeName>
</protein>
<accession>A0A9W7A8I0</accession>
<dbReference type="InterPro" id="IPR027417">
    <property type="entry name" value="P-loop_NTPase"/>
</dbReference>
<evidence type="ECO:0000256" key="5">
    <source>
        <dbReference type="ARBA" id="ARBA00022694"/>
    </source>
</evidence>
<evidence type="ECO:0000313" key="11">
    <source>
        <dbReference type="EMBL" id="GMH67926.1"/>
    </source>
</evidence>
<dbReference type="SUPFAM" id="SSF52540">
    <property type="entry name" value="P-loop containing nucleoside triphosphate hydrolases"/>
    <property type="match status" value="1"/>
</dbReference>
<evidence type="ECO:0000256" key="8">
    <source>
        <dbReference type="ARBA" id="ARBA00022840"/>
    </source>
</evidence>